<dbReference type="InterPro" id="IPR002142">
    <property type="entry name" value="Peptidase_S49"/>
</dbReference>
<dbReference type="PANTHER" id="PTHR33209">
    <property type="entry name" value="PROTEASE 4"/>
    <property type="match status" value="1"/>
</dbReference>
<gene>
    <name evidence="8" type="primary">sppA</name>
    <name evidence="8" type="ORF">O4U47_07380</name>
</gene>
<dbReference type="InterPro" id="IPR004635">
    <property type="entry name" value="Pept_S49_SppA"/>
</dbReference>
<organism evidence="8 9">
    <name type="scientific">Nocardiopsis suaedae</name>
    <dbReference type="NCBI Taxonomy" id="3018444"/>
    <lineage>
        <taxon>Bacteria</taxon>
        <taxon>Bacillati</taxon>
        <taxon>Actinomycetota</taxon>
        <taxon>Actinomycetes</taxon>
        <taxon>Streptosporangiales</taxon>
        <taxon>Nocardiopsidaceae</taxon>
        <taxon>Nocardiopsis</taxon>
    </lineage>
</organism>
<dbReference type="NCBIfam" id="TIGR00706">
    <property type="entry name" value="SppA_dom"/>
    <property type="match status" value="1"/>
</dbReference>
<dbReference type="EMBL" id="JAQFWP010000010">
    <property type="protein sequence ID" value="MDA2804331.1"/>
    <property type="molecule type" value="Genomic_DNA"/>
</dbReference>
<keyword evidence="5" id="KW-0720">Serine protease</keyword>
<dbReference type="InterPro" id="IPR047272">
    <property type="entry name" value="S49_SppA_C"/>
</dbReference>
<accession>A0ABT4TIB7</accession>
<dbReference type="Pfam" id="PF01343">
    <property type="entry name" value="Peptidase_S49"/>
    <property type="match status" value="2"/>
</dbReference>
<name>A0ABT4TIB7_9ACTN</name>
<evidence type="ECO:0000256" key="4">
    <source>
        <dbReference type="ARBA" id="ARBA00022801"/>
    </source>
</evidence>
<evidence type="ECO:0000256" key="6">
    <source>
        <dbReference type="ARBA" id="ARBA00023136"/>
    </source>
</evidence>
<protein>
    <submittedName>
        <fullName evidence="8">Signal peptide peptidase SppA</fullName>
    </submittedName>
</protein>
<dbReference type="CDD" id="cd07018">
    <property type="entry name" value="S49_SppA_67K_type"/>
    <property type="match status" value="1"/>
</dbReference>
<keyword evidence="3" id="KW-0645">Protease</keyword>
<comment type="subcellular location">
    <subcellularLocation>
        <location evidence="1">Membrane</location>
    </subcellularLocation>
</comment>
<dbReference type="CDD" id="cd07023">
    <property type="entry name" value="S49_Sppa_N_C"/>
    <property type="match status" value="1"/>
</dbReference>
<dbReference type="Proteomes" id="UP001165685">
    <property type="component" value="Unassembled WGS sequence"/>
</dbReference>
<comment type="caution">
    <text evidence="8">The sequence shown here is derived from an EMBL/GenBank/DDBJ whole genome shotgun (WGS) entry which is preliminary data.</text>
</comment>
<evidence type="ECO:0000256" key="1">
    <source>
        <dbReference type="ARBA" id="ARBA00004370"/>
    </source>
</evidence>
<evidence type="ECO:0000313" key="9">
    <source>
        <dbReference type="Proteomes" id="UP001165685"/>
    </source>
</evidence>
<evidence type="ECO:0000313" key="8">
    <source>
        <dbReference type="EMBL" id="MDA2804331.1"/>
    </source>
</evidence>
<evidence type="ECO:0000256" key="5">
    <source>
        <dbReference type="ARBA" id="ARBA00022825"/>
    </source>
</evidence>
<dbReference type="Gene3D" id="3.90.226.10">
    <property type="entry name" value="2-enoyl-CoA Hydratase, Chain A, domain 1"/>
    <property type="match status" value="3"/>
</dbReference>
<evidence type="ECO:0000256" key="2">
    <source>
        <dbReference type="ARBA" id="ARBA00008683"/>
    </source>
</evidence>
<keyword evidence="9" id="KW-1185">Reference proteome</keyword>
<proteinExistence type="inferred from homology"/>
<evidence type="ECO:0000256" key="3">
    <source>
        <dbReference type="ARBA" id="ARBA00022670"/>
    </source>
</evidence>
<comment type="similarity">
    <text evidence="2">Belongs to the peptidase S49 family.</text>
</comment>
<dbReference type="SUPFAM" id="SSF52096">
    <property type="entry name" value="ClpP/crotonase"/>
    <property type="match status" value="2"/>
</dbReference>
<evidence type="ECO:0000259" key="7">
    <source>
        <dbReference type="Pfam" id="PF01343"/>
    </source>
</evidence>
<feature type="domain" description="Peptidase S49" evidence="7">
    <location>
        <begin position="95"/>
        <end position="248"/>
    </location>
</feature>
<dbReference type="InterPro" id="IPR047217">
    <property type="entry name" value="S49_SppA_67K_type_N"/>
</dbReference>
<dbReference type="InterPro" id="IPR029045">
    <property type="entry name" value="ClpP/crotonase-like_dom_sf"/>
</dbReference>
<dbReference type="NCBIfam" id="TIGR00705">
    <property type="entry name" value="SppA_67K"/>
    <property type="match status" value="1"/>
</dbReference>
<dbReference type="RefSeq" id="WP_270676866.1">
    <property type="nucleotide sequence ID" value="NZ_JAQFWP010000010.1"/>
</dbReference>
<dbReference type="PIRSF" id="PIRSF001217">
    <property type="entry name" value="Protease_4_SppA"/>
    <property type="match status" value="1"/>
</dbReference>
<feature type="domain" description="Peptidase S49" evidence="7">
    <location>
        <begin position="355"/>
        <end position="503"/>
    </location>
</feature>
<sequence length="568" mass="59600">MADLPDLIAPLADLRRRRTAPLVLELDLTEGTTDGPPGPPLAQVLARRRERLTDIVEGLRRGARDPRVGGVLAKVGGAPAGLAAVQQIRDAVADFRASGKPAVAWSESIGDFGPGTVGYYLAAAFGEIALAPTGTVGLTGLSLNALFLRGAFDKAGVRPETAARHEYKTAVNTFTEHGFTDAHRAAAEGLLESLSEQVRTGIAADRGLEAGRVAELAARAPLTASEAMEAGLVDRLAYRDQVYADLLKSVQDGGPEPVLRFASRYNRHRAAAEQMGPHPGRGQIALIGMHGQIHSGHSRRSPTGRTTAGAETVSAALRAARRDSSVRAVVLRVDSPGGSHSASDAVRREVRLTGEAGKPVVVSMGDVAASGGYYVSLGADRIVAQPGTVTGSIGVFVAKPDARGLMDRLGIGYGTVDSDPHAGMFSTARPFTDSEWERVDALLDAVYADFTGKVAIARGLDADRVDRLARGRVWSGAQAYERGLVDALGGLETAVRLARSLAGAPHAPLRPFPRMGALERLRPAESSEERSAAARTRLDAWGPLAELSARAGLPAAGPLVLPGDWEVR</sequence>
<reference evidence="8" key="1">
    <citation type="submission" date="2023-01" db="EMBL/GenBank/DDBJ databases">
        <title>Draft genome sequence of Nocardiopsis sp. LSu2-4 isolated from halophytes.</title>
        <authorList>
            <person name="Duangmal K."/>
            <person name="Chantavorakit T."/>
        </authorList>
    </citation>
    <scope>NUCLEOTIDE SEQUENCE</scope>
    <source>
        <strain evidence="8">LSu2-4</strain>
    </source>
</reference>
<keyword evidence="4" id="KW-0378">Hydrolase</keyword>
<keyword evidence="6" id="KW-0472">Membrane</keyword>
<dbReference type="InterPro" id="IPR004634">
    <property type="entry name" value="Pept_S49_pIV"/>
</dbReference>
<dbReference type="PANTHER" id="PTHR33209:SF1">
    <property type="entry name" value="PEPTIDASE S49 DOMAIN-CONTAINING PROTEIN"/>
    <property type="match status" value="1"/>
</dbReference>